<proteinExistence type="inferred from homology"/>
<dbReference type="InterPro" id="IPR017853">
    <property type="entry name" value="GH"/>
</dbReference>
<dbReference type="GO" id="GO:0005975">
    <property type="term" value="P:carbohydrate metabolic process"/>
    <property type="evidence" value="ECO:0007669"/>
    <property type="project" value="InterPro"/>
</dbReference>
<dbReference type="Gene3D" id="3.20.20.80">
    <property type="entry name" value="Glycosidases"/>
    <property type="match status" value="1"/>
</dbReference>
<dbReference type="EMBL" id="PSZP01000004">
    <property type="protein sequence ID" value="TCG11660.1"/>
    <property type="molecule type" value="Genomic_DNA"/>
</dbReference>
<dbReference type="InterPro" id="IPR004193">
    <property type="entry name" value="Glyco_hydro_13_N"/>
</dbReference>
<reference evidence="3 4" key="1">
    <citation type="submission" date="2018-02" db="EMBL/GenBank/DDBJ databases">
        <title>Mycoplasma marinum and Mycoplasma todarodis sp. nov., moderately halophilic and psychrotolerant mycoplasmas isolated from cephalopods.</title>
        <authorList>
            <person name="Viver T."/>
        </authorList>
    </citation>
    <scope>NUCLEOTIDE SEQUENCE [LARGE SCALE GENOMIC DNA]</scope>
    <source>
        <strain evidence="3 4">5H</strain>
    </source>
</reference>
<sequence>MKKWQEYEEHADLKTIYGANRVGNKWIVNLWHPFARNVELIIFDKDDQNKEIKTIKGRFELPNWKWELEDDLDGYYYQYRIEQENGAITYALDPYAKSMASFNWEGHNRNVGKAAFVKINKIKKLYKLNKINEPQPILYEAHVRDLTSLREDVEIPGSFNALKEIKFAEHLRDLNITHIQFLPIHNCYTLDESDKIILKKGMGQGWGTNYNWGYDPHNYFSINGWYSSNPKNPYSRIDEFKELVNYMHSNNIKVINDVVYNHMFHNSILNNIIPGYYFREGSEIKPVDQPAFASERLMARRIIIDSLKHFVECYDVDGFRFDLSCFTDKITIEKLTKELRAIKPNIILHGEAWPWSDLSYDDAMIKGHSDNEIDFGYFNDTTRNAIKGEDDGEGFALGVIGGNLEEFPNYLAGIIGNIKESKFNLRDISNTEYTRFTNNTSVLLNYTACHDGHTMWDKVNLTVEGDKETKFEYYRQVIMMQQFLQGRTLFLEGTELLYTKPNDVTGQDSERSHKTDLAIDIFNLGTTEFNENTYKTTDYVNGLRWDNLQGEVKKHIHDFISKINKFRLSTKYFNLKNAKEINEAYEFIYTSKDEGVIDFRVETNDGKIRVIHNFKDTLYKYESNGKILFDNKIKQVNKIGELQGNSTILIQE</sequence>
<organism evidence="3 4">
    <name type="scientific">Mycoplasma todarodis</name>
    <dbReference type="NCBI Taxonomy" id="1937191"/>
    <lineage>
        <taxon>Bacteria</taxon>
        <taxon>Bacillati</taxon>
        <taxon>Mycoplasmatota</taxon>
        <taxon>Mollicutes</taxon>
        <taxon>Mycoplasmataceae</taxon>
        <taxon>Mycoplasma</taxon>
    </lineage>
</organism>
<dbReference type="InterPro" id="IPR013783">
    <property type="entry name" value="Ig-like_fold"/>
</dbReference>
<accession>A0A4R0XT65</accession>
<dbReference type="SUPFAM" id="SSF51445">
    <property type="entry name" value="(Trans)glycosidases"/>
    <property type="match status" value="1"/>
</dbReference>
<comment type="caution">
    <text evidence="3">The sequence shown here is derived from an EMBL/GenBank/DDBJ whole genome shotgun (WGS) entry which is preliminary data.</text>
</comment>
<evidence type="ECO:0000313" key="4">
    <source>
        <dbReference type="Proteomes" id="UP000291072"/>
    </source>
</evidence>
<name>A0A4R0XT65_9MOLU</name>
<dbReference type="Proteomes" id="UP000291072">
    <property type="component" value="Unassembled WGS sequence"/>
</dbReference>
<dbReference type="SMART" id="SM00642">
    <property type="entry name" value="Aamy"/>
    <property type="match status" value="1"/>
</dbReference>
<evidence type="ECO:0000256" key="1">
    <source>
        <dbReference type="ARBA" id="ARBA00008061"/>
    </source>
</evidence>
<protein>
    <submittedName>
        <fullName evidence="3">Alpha-amylase</fullName>
    </submittedName>
</protein>
<dbReference type="Pfam" id="PF02922">
    <property type="entry name" value="CBM_48"/>
    <property type="match status" value="1"/>
</dbReference>
<dbReference type="SUPFAM" id="SSF81296">
    <property type="entry name" value="E set domains"/>
    <property type="match status" value="1"/>
</dbReference>
<dbReference type="InterPro" id="IPR014756">
    <property type="entry name" value="Ig_E-set"/>
</dbReference>
<comment type="similarity">
    <text evidence="1">Belongs to the glycosyl hydrolase 13 family.</text>
</comment>
<dbReference type="GO" id="GO:0004553">
    <property type="term" value="F:hydrolase activity, hydrolyzing O-glycosyl compounds"/>
    <property type="evidence" value="ECO:0007669"/>
    <property type="project" value="InterPro"/>
</dbReference>
<dbReference type="Gene3D" id="2.60.40.10">
    <property type="entry name" value="Immunoglobulins"/>
    <property type="match status" value="1"/>
</dbReference>
<dbReference type="RefSeq" id="WP_131613189.1">
    <property type="nucleotide sequence ID" value="NZ_PSZP01000004.1"/>
</dbReference>
<dbReference type="OrthoDB" id="9761875at2"/>
<feature type="domain" description="Glycosyl hydrolase family 13 catalytic" evidence="2">
    <location>
        <begin position="155"/>
        <end position="544"/>
    </location>
</feature>
<dbReference type="AlphaFoldDB" id="A0A4R0XT65"/>
<dbReference type="PANTHER" id="PTHR43002">
    <property type="entry name" value="GLYCOGEN DEBRANCHING ENZYME"/>
    <property type="match status" value="1"/>
</dbReference>
<dbReference type="CDD" id="cd11341">
    <property type="entry name" value="AmyAc_Pullulanase_LD-like"/>
    <property type="match status" value="1"/>
</dbReference>
<dbReference type="InterPro" id="IPR006047">
    <property type="entry name" value="GH13_cat_dom"/>
</dbReference>
<evidence type="ECO:0000259" key="2">
    <source>
        <dbReference type="SMART" id="SM00642"/>
    </source>
</evidence>
<gene>
    <name evidence="3" type="ORF">C4B25_00935</name>
</gene>
<evidence type="ECO:0000313" key="3">
    <source>
        <dbReference type="EMBL" id="TCG11660.1"/>
    </source>
</evidence>
<keyword evidence="4" id="KW-1185">Reference proteome</keyword>